<keyword evidence="3" id="KW-1185">Reference proteome</keyword>
<keyword evidence="1" id="KW-0812">Transmembrane</keyword>
<accession>A0A498KIE3</accession>
<organism evidence="2 3">
    <name type="scientific">Malus domestica</name>
    <name type="common">Apple</name>
    <name type="synonym">Pyrus malus</name>
    <dbReference type="NCBI Taxonomy" id="3750"/>
    <lineage>
        <taxon>Eukaryota</taxon>
        <taxon>Viridiplantae</taxon>
        <taxon>Streptophyta</taxon>
        <taxon>Embryophyta</taxon>
        <taxon>Tracheophyta</taxon>
        <taxon>Spermatophyta</taxon>
        <taxon>Magnoliopsida</taxon>
        <taxon>eudicotyledons</taxon>
        <taxon>Gunneridae</taxon>
        <taxon>Pentapetalae</taxon>
        <taxon>rosids</taxon>
        <taxon>fabids</taxon>
        <taxon>Rosales</taxon>
        <taxon>Rosaceae</taxon>
        <taxon>Amygdaloideae</taxon>
        <taxon>Maleae</taxon>
        <taxon>Malus</taxon>
    </lineage>
</organism>
<keyword evidence="1" id="KW-1133">Transmembrane helix</keyword>
<evidence type="ECO:0000256" key="1">
    <source>
        <dbReference type="SAM" id="Phobius"/>
    </source>
</evidence>
<comment type="caution">
    <text evidence="2">The sequence shown here is derived from an EMBL/GenBank/DDBJ whole genome shotgun (WGS) entry which is preliminary data.</text>
</comment>
<proteinExistence type="predicted"/>
<evidence type="ECO:0000313" key="3">
    <source>
        <dbReference type="Proteomes" id="UP000290289"/>
    </source>
</evidence>
<keyword evidence="1" id="KW-0472">Membrane</keyword>
<gene>
    <name evidence="2" type="ORF">DVH24_014616</name>
</gene>
<dbReference type="EMBL" id="RDQH01000327">
    <property type="protein sequence ID" value="RXI08050.1"/>
    <property type="molecule type" value="Genomic_DNA"/>
</dbReference>
<dbReference type="AlphaFoldDB" id="A0A498KIE3"/>
<reference evidence="2 3" key="1">
    <citation type="submission" date="2018-10" db="EMBL/GenBank/DDBJ databases">
        <title>A high-quality apple genome assembly.</title>
        <authorList>
            <person name="Hu J."/>
        </authorList>
    </citation>
    <scope>NUCLEOTIDE SEQUENCE [LARGE SCALE GENOMIC DNA]</scope>
    <source>
        <strain evidence="3">cv. HFTH1</strain>
        <tissue evidence="2">Young leaf</tissue>
    </source>
</reference>
<dbReference type="Proteomes" id="UP000290289">
    <property type="component" value="Chromosome 1"/>
</dbReference>
<sequence length="98" mass="10890">MKPCKKLELHPLNNGKPEQTTKIGIAIYATLKRCYASTISHTTTLERERNRKKMKLAILSKGSIVLLVVLLSAICLLTEAQQCRPSGRIRGRKAPPGH</sequence>
<protein>
    <submittedName>
        <fullName evidence="2">Uncharacterized protein</fullName>
    </submittedName>
</protein>
<evidence type="ECO:0000313" key="2">
    <source>
        <dbReference type="EMBL" id="RXI08050.1"/>
    </source>
</evidence>
<name>A0A498KIE3_MALDO</name>
<feature type="transmembrane region" description="Helical" evidence="1">
    <location>
        <begin position="56"/>
        <end position="80"/>
    </location>
</feature>